<organism evidence="2 3">
    <name type="scientific">Aquarana catesbeiana</name>
    <name type="common">American bullfrog</name>
    <name type="synonym">Rana catesbeiana</name>
    <dbReference type="NCBI Taxonomy" id="8400"/>
    <lineage>
        <taxon>Eukaryota</taxon>
        <taxon>Metazoa</taxon>
        <taxon>Chordata</taxon>
        <taxon>Craniata</taxon>
        <taxon>Vertebrata</taxon>
        <taxon>Euteleostomi</taxon>
        <taxon>Amphibia</taxon>
        <taxon>Batrachia</taxon>
        <taxon>Anura</taxon>
        <taxon>Neobatrachia</taxon>
        <taxon>Ranoidea</taxon>
        <taxon>Ranidae</taxon>
        <taxon>Aquarana</taxon>
    </lineage>
</organism>
<evidence type="ECO:0000313" key="3">
    <source>
        <dbReference type="Proteomes" id="UP000228934"/>
    </source>
</evidence>
<feature type="region of interest" description="Disordered" evidence="1">
    <location>
        <begin position="1"/>
        <end position="223"/>
    </location>
</feature>
<dbReference type="EMBL" id="KZ059868">
    <property type="protein sequence ID" value="PIO13242.1"/>
    <property type="molecule type" value="Genomic_DNA"/>
</dbReference>
<protein>
    <recommendedName>
        <fullName evidence="4">SGNH hydrolase-type esterase domain-containing protein</fullName>
    </recommendedName>
</protein>
<feature type="compositionally biased region" description="Basic and acidic residues" evidence="1">
    <location>
        <begin position="89"/>
        <end position="109"/>
    </location>
</feature>
<sequence length="376" mass="41164">MAVQRRAGGVATPRARRSQPPERYSPESGLGTSRSDQRVTPGGDTQTPGMQGQLRDGRGEVRGTRRKGGVNGGRVPSTTRGSPPPARRRCIERPEGSAREGRRGRDAQERTAASDAAVQVNETANSPPRGGRRSARVTRGSGSGSTGRSTRTLRNGRRRSPSPGASNGSSGNLERGGRAQHRRPSATTATAAGVQQEVSRMEHSDDRSEGELSGSDGGDVQGHQATVVPGVAAVGPSPGQPGREVGLVWILGYYYVFWGAKRADVRQNGRQLMIPRQEVLFRWIGVPGMQWNRVLGEVHRFSRLDRSPDVLLLHVGGNDMGARSMRDLIRDIKCDFLRLRAAYPKMVLVWSDMIRWLSWRWAWSDRKVDRARIKGQ</sequence>
<keyword evidence="3" id="KW-1185">Reference proteome</keyword>
<feature type="compositionally biased region" description="Basic and acidic residues" evidence="1">
    <location>
        <begin position="199"/>
        <end position="210"/>
    </location>
</feature>
<dbReference type="SUPFAM" id="SSF52266">
    <property type="entry name" value="SGNH hydrolase"/>
    <property type="match status" value="1"/>
</dbReference>
<accession>A0A2G9QCA5</accession>
<evidence type="ECO:0008006" key="4">
    <source>
        <dbReference type="Google" id="ProtNLM"/>
    </source>
</evidence>
<dbReference type="Proteomes" id="UP000228934">
    <property type="component" value="Unassembled WGS sequence"/>
</dbReference>
<proteinExistence type="predicted"/>
<evidence type="ECO:0000313" key="2">
    <source>
        <dbReference type="EMBL" id="PIO13242.1"/>
    </source>
</evidence>
<reference evidence="3" key="1">
    <citation type="journal article" date="2017" name="Nat. Commun.">
        <title>The North American bullfrog draft genome provides insight into hormonal regulation of long noncoding RNA.</title>
        <authorList>
            <person name="Hammond S.A."/>
            <person name="Warren R.L."/>
            <person name="Vandervalk B.P."/>
            <person name="Kucuk E."/>
            <person name="Khan H."/>
            <person name="Gibb E.A."/>
            <person name="Pandoh P."/>
            <person name="Kirk H."/>
            <person name="Zhao Y."/>
            <person name="Jones M."/>
            <person name="Mungall A.J."/>
            <person name="Coope R."/>
            <person name="Pleasance S."/>
            <person name="Moore R.A."/>
            <person name="Holt R.A."/>
            <person name="Round J.M."/>
            <person name="Ohora S."/>
            <person name="Walle B.V."/>
            <person name="Veldhoen N."/>
            <person name="Helbing C.C."/>
            <person name="Birol I."/>
        </authorList>
    </citation>
    <scope>NUCLEOTIDE SEQUENCE [LARGE SCALE GENOMIC DNA]</scope>
</reference>
<dbReference type="OrthoDB" id="6159491at2759"/>
<dbReference type="AlphaFoldDB" id="A0A2G9QCA5"/>
<feature type="compositionally biased region" description="Low complexity" evidence="1">
    <location>
        <begin position="161"/>
        <end position="172"/>
    </location>
</feature>
<name>A0A2G9QCA5_AQUCT</name>
<evidence type="ECO:0000256" key="1">
    <source>
        <dbReference type="SAM" id="MobiDB-lite"/>
    </source>
</evidence>
<gene>
    <name evidence="2" type="ORF">AB205_0184180</name>
</gene>